<dbReference type="Proteomes" id="UP000245119">
    <property type="component" value="Linkage Group LG4"/>
</dbReference>
<dbReference type="GO" id="GO:0016055">
    <property type="term" value="P:Wnt signaling pathway"/>
    <property type="evidence" value="ECO:0007669"/>
    <property type="project" value="UniProtKB-KW"/>
</dbReference>
<sequence length="271" mass="30566">MLLTLPSHQLQLNAPVKKSLREREEEDSEQDLWYSVTPEVRSFIARKLTEMLERETKVIVQNTQKQDKEPPPQETGIRLFTTSSHVCVHPSDPVLPSPQQPGRKCRKVSSSSSSDGSEDERLASVAVTEEDLMHEREMYRNLQKLDSVDIMDQTSSSHCSSSAHQVIQVSQSTSAVSSVQHNSHSCDKSKQAKEQILKRKGKGHNAHLSSKTGYDDKLEVKLSNDCSNEYRMSSDARQKQSDPQESDTHKKIATESSLLVHGEQKKKKKET</sequence>
<dbReference type="GO" id="GO:0005635">
    <property type="term" value="C:nuclear envelope"/>
    <property type="evidence" value="ECO:0007669"/>
    <property type="project" value="UniProtKB-SubCell"/>
</dbReference>
<evidence type="ECO:0000256" key="2">
    <source>
        <dbReference type="ARBA" id="ARBA00008632"/>
    </source>
</evidence>
<evidence type="ECO:0000256" key="7">
    <source>
        <dbReference type="SAM" id="MobiDB-lite"/>
    </source>
</evidence>
<evidence type="ECO:0000313" key="9">
    <source>
        <dbReference type="Proteomes" id="UP000245119"/>
    </source>
</evidence>
<feature type="region of interest" description="Disordered" evidence="7">
    <location>
        <begin position="172"/>
        <end position="217"/>
    </location>
</feature>
<dbReference type="PANTHER" id="PTHR14482:SF0">
    <property type="entry name" value="PROTEIN CUSTOS"/>
    <property type="match status" value="1"/>
</dbReference>
<evidence type="ECO:0000256" key="4">
    <source>
        <dbReference type="ARBA" id="ARBA00022473"/>
    </source>
</evidence>
<comment type="subcellular location">
    <subcellularLocation>
        <location evidence="1">Nucleus envelope</location>
    </subcellularLocation>
</comment>
<comment type="similarity">
    <text evidence="2">Belongs to the CUSTOS family.</text>
</comment>
<organism evidence="8 9">
    <name type="scientific">Pomacea canaliculata</name>
    <name type="common">Golden apple snail</name>
    <dbReference type="NCBI Taxonomy" id="400727"/>
    <lineage>
        <taxon>Eukaryota</taxon>
        <taxon>Metazoa</taxon>
        <taxon>Spiralia</taxon>
        <taxon>Lophotrochozoa</taxon>
        <taxon>Mollusca</taxon>
        <taxon>Gastropoda</taxon>
        <taxon>Caenogastropoda</taxon>
        <taxon>Architaenioglossa</taxon>
        <taxon>Ampullarioidea</taxon>
        <taxon>Ampullariidae</taxon>
        <taxon>Pomacea</taxon>
    </lineage>
</organism>
<dbReference type="PANTHER" id="PTHR14482">
    <property type="entry name" value="CHROMOSOME 12 ORF 43 HOMOLOG"/>
    <property type="match status" value="1"/>
</dbReference>
<dbReference type="InterPro" id="IPR026694">
    <property type="entry name" value="CUSTOS"/>
</dbReference>
<keyword evidence="5" id="KW-0879">Wnt signaling pathway</keyword>
<feature type="compositionally biased region" description="Basic and acidic residues" evidence="7">
    <location>
        <begin position="184"/>
        <end position="197"/>
    </location>
</feature>
<feature type="region of interest" description="Disordered" evidence="7">
    <location>
        <begin position="229"/>
        <end position="271"/>
    </location>
</feature>
<feature type="compositionally biased region" description="Basic and acidic residues" evidence="7">
    <location>
        <begin position="232"/>
        <end position="253"/>
    </location>
</feature>
<keyword evidence="6" id="KW-0539">Nucleus</keyword>
<keyword evidence="9" id="KW-1185">Reference proteome</keyword>
<evidence type="ECO:0000256" key="3">
    <source>
        <dbReference type="ARBA" id="ARBA00013465"/>
    </source>
</evidence>
<name>A0A2T7PH25_POMCA</name>
<comment type="caution">
    <text evidence="8">The sequence shown here is derived from an EMBL/GenBank/DDBJ whole genome shotgun (WGS) entry which is preliminary data.</text>
</comment>
<reference evidence="8 9" key="1">
    <citation type="submission" date="2018-04" db="EMBL/GenBank/DDBJ databases">
        <title>The genome of golden apple snail Pomacea canaliculata provides insight into stress tolerance and invasive adaptation.</title>
        <authorList>
            <person name="Liu C."/>
            <person name="Liu B."/>
            <person name="Ren Y."/>
            <person name="Zhang Y."/>
            <person name="Wang H."/>
            <person name="Li S."/>
            <person name="Jiang F."/>
            <person name="Yin L."/>
            <person name="Zhang G."/>
            <person name="Qian W."/>
            <person name="Fan W."/>
        </authorList>
    </citation>
    <scope>NUCLEOTIDE SEQUENCE [LARGE SCALE GENOMIC DNA]</scope>
    <source>
        <strain evidence="8">SZHN2017</strain>
        <tissue evidence="8">Muscle</tissue>
    </source>
</reference>
<protein>
    <recommendedName>
        <fullName evidence="3">Protein CUSTOS</fullName>
    </recommendedName>
</protein>
<feature type="region of interest" description="Disordered" evidence="7">
    <location>
        <begin position="88"/>
        <end position="129"/>
    </location>
</feature>
<proteinExistence type="inferred from homology"/>
<evidence type="ECO:0000313" key="8">
    <source>
        <dbReference type="EMBL" id="PVD32721.1"/>
    </source>
</evidence>
<evidence type="ECO:0000256" key="5">
    <source>
        <dbReference type="ARBA" id="ARBA00022687"/>
    </source>
</evidence>
<evidence type="ECO:0000256" key="6">
    <source>
        <dbReference type="ARBA" id="ARBA00023242"/>
    </source>
</evidence>
<dbReference type="EMBL" id="PZQS01000004">
    <property type="protein sequence ID" value="PVD32721.1"/>
    <property type="molecule type" value="Genomic_DNA"/>
</dbReference>
<evidence type="ECO:0000256" key="1">
    <source>
        <dbReference type="ARBA" id="ARBA00004259"/>
    </source>
</evidence>
<keyword evidence="4" id="KW-0217">Developmental protein</keyword>
<gene>
    <name evidence="8" type="ORF">C0Q70_08166</name>
</gene>
<accession>A0A2T7PH25</accession>
<dbReference type="AlphaFoldDB" id="A0A2T7PH25"/>
<dbReference type="OrthoDB" id="10053459at2759"/>